<dbReference type="EMBL" id="FZOU01000006">
    <property type="protein sequence ID" value="SNT25353.1"/>
    <property type="molecule type" value="Genomic_DNA"/>
</dbReference>
<sequence length="108" mass="12284">MKILFDNGAPKPIARSLPGHEVTLARWIGWHELENGELIRMAEDAGYDLLLSTDKNIRYQQNLTGRRISLVILGNSQWPMVKLYLEEISIAVNASTPGSYFEVQIPFR</sequence>
<keyword evidence="2" id="KW-1185">Reference proteome</keyword>
<evidence type="ECO:0008006" key="3">
    <source>
        <dbReference type="Google" id="ProtNLM"/>
    </source>
</evidence>
<protein>
    <recommendedName>
        <fullName evidence="3">VapC45 PIN like domain-containing protein</fullName>
    </recommendedName>
</protein>
<organism evidence="1 2">
    <name type="scientific">Granulicella rosea</name>
    <dbReference type="NCBI Taxonomy" id="474952"/>
    <lineage>
        <taxon>Bacteria</taxon>
        <taxon>Pseudomonadati</taxon>
        <taxon>Acidobacteriota</taxon>
        <taxon>Terriglobia</taxon>
        <taxon>Terriglobales</taxon>
        <taxon>Acidobacteriaceae</taxon>
        <taxon>Granulicella</taxon>
    </lineage>
</organism>
<dbReference type="Proteomes" id="UP000198356">
    <property type="component" value="Unassembled WGS sequence"/>
</dbReference>
<evidence type="ECO:0000313" key="2">
    <source>
        <dbReference type="Proteomes" id="UP000198356"/>
    </source>
</evidence>
<accession>A0A239L695</accession>
<proteinExistence type="predicted"/>
<name>A0A239L695_9BACT</name>
<gene>
    <name evidence="1" type="ORF">SAMN05421770_106104</name>
</gene>
<evidence type="ECO:0000313" key="1">
    <source>
        <dbReference type="EMBL" id="SNT25353.1"/>
    </source>
</evidence>
<reference evidence="1 2" key="1">
    <citation type="submission" date="2017-06" db="EMBL/GenBank/DDBJ databases">
        <authorList>
            <person name="Kim H.J."/>
            <person name="Triplett B.A."/>
        </authorList>
    </citation>
    <scope>NUCLEOTIDE SEQUENCE [LARGE SCALE GENOMIC DNA]</scope>
    <source>
        <strain evidence="1 2">DSM 18704</strain>
    </source>
</reference>
<dbReference type="RefSeq" id="WP_176441807.1">
    <property type="nucleotide sequence ID" value="NZ_FZOU01000006.1"/>
</dbReference>
<dbReference type="AlphaFoldDB" id="A0A239L695"/>